<accession>A0A3N0YN59</accession>
<dbReference type="OrthoDB" id="10569833at2759"/>
<name>A0A3N0YN59_ANAGA</name>
<evidence type="ECO:0000313" key="2">
    <source>
        <dbReference type="Proteomes" id="UP000281406"/>
    </source>
</evidence>
<protein>
    <submittedName>
        <fullName evidence="1">Uncharacterized protein</fullName>
    </submittedName>
</protein>
<reference evidence="1 2" key="1">
    <citation type="submission" date="2018-10" db="EMBL/GenBank/DDBJ databases">
        <title>Genome assembly for a Yunnan-Guizhou Plateau 3E fish, Anabarilius grahami (Regan), and its evolutionary and genetic applications.</title>
        <authorList>
            <person name="Jiang W."/>
        </authorList>
    </citation>
    <scope>NUCLEOTIDE SEQUENCE [LARGE SCALE GENOMIC DNA]</scope>
    <source>
        <strain evidence="1">AG-KIZ</strain>
        <tissue evidence="1">Muscle</tissue>
    </source>
</reference>
<comment type="caution">
    <text evidence="1">The sequence shown here is derived from an EMBL/GenBank/DDBJ whole genome shotgun (WGS) entry which is preliminary data.</text>
</comment>
<sequence length="154" mass="17147">MPADQTGIMQRIPATINVTPYAVGILVLDLLELPMKMVHFPPMKAKTRPTAPKRMDMTVRARAACRSELSASVDSYGLHCIWHVLCITQLIQMPSHMVSEVTVVVPMKAVTRHIGMMQDKRAPVHPSKAKALASMCMPREAILLGLNYTRPLLY</sequence>
<dbReference type="EMBL" id="RJVU01035392">
    <property type="protein sequence ID" value="ROL47645.1"/>
    <property type="molecule type" value="Genomic_DNA"/>
</dbReference>
<keyword evidence="2" id="KW-1185">Reference proteome</keyword>
<dbReference type="AlphaFoldDB" id="A0A3N0YN59"/>
<organism evidence="1 2">
    <name type="scientific">Anabarilius grahami</name>
    <name type="common">Kanglang fish</name>
    <name type="synonym">Barilius grahami</name>
    <dbReference type="NCBI Taxonomy" id="495550"/>
    <lineage>
        <taxon>Eukaryota</taxon>
        <taxon>Metazoa</taxon>
        <taxon>Chordata</taxon>
        <taxon>Craniata</taxon>
        <taxon>Vertebrata</taxon>
        <taxon>Euteleostomi</taxon>
        <taxon>Actinopterygii</taxon>
        <taxon>Neopterygii</taxon>
        <taxon>Teleostei</taxon>
        <taxon>Ostariophysi</taxon>
        <taxon>Cypriniformes</taxon>
        <taxon>Xenocyprididae</taxon>
        <taxon>Xenocypridinae</taxon>
        <taxon>Xenocypridinae incertae sedis</taxon>
        <taxon>Anabarilius</taxon>
    </lineage>
</organism>
<evidence type="ECO:0000313" key="1">
    <source>
        <dbReference type="EMBL" id="ROL47645.1"/>
    </source>
</evidence>
<dbReference type="Proteomes" id="UP000281406">
    <property type="component" value="Unassembled WGS sequence"/>
</dbReference>
<gene>
    <name evidence="1" type="ORF">DPX16_13360</name>
</gene>
<proteinExistence type="predicted"/>